<feature type="disulfide bond" evidence="2">
    <location>
        <begin position="3279"/>
        <end position="3297"/>
    </location>
</feature>
<feature type="non-terminal residue" evidence="5">
    <location>
        <position position="5000"/>
    </location>
</feature>
<evidence type="ECO:0000256" key="2">
    <source>
        <dbReference type="PROSITE-ProRule" id="PRU00124"/>
    </source>
</evidence>
<feature type="disulfide bond" evidence="2">
    <location>
        <begin position="3729"/>
        <end position="3744"/>
    </location>
</feature>
<reference evidence="5 6" key="1">
    <citation type="submission" date="2013-11" db="EMBL/GenBank/DDBJ databases">
        <title>Genome sequencing of Stegodyphus mimosarum.</title>
        <authorList>
            <person name="Bechsgaard J."/>
        </authorList>
    </citation>
    <scope>NUCLEOTIDE SEQUENCE [LARGE SCALE GENOMIC DNA]</scope>
</reference>
<sequence>MCSSNQFNCKNSRCIPMDNICDYTDDCGNFEDERQETCANAISRCSFDQSFCNWILDSSTEAAWQLKSPFPSLDQGPTRDHTTGSGSGQFLYLPGRIRTVPARLIGPMLQPAEDCQIRLYFDIRGRGPISLQVKTRTEINGEEKVVWTREDPTEGYFFVEDRITFKETKSYQVIIEGSIAISKGKVNYIAVDDVSFNHKCVPQIIPIPTAPPVLSTPTPTKRCQYGEFSCASKDECIPMAQKCDFKEDCKDGSDEHFCGQCDFHEDMCGLVNVATWSSYKWQRKHAEDFSLSQNTTVPTTDSQGNPEGYFAVLTGKQSGYYSYGSTMRTPPLGAMSHACKLEFFYHFNIRAGYLTVYVSQIGFGRKINKFTQRTNTGKNWQFASIPLGNYPAGKTIEFEANTNFQSYVGLVQDIAVDNINYANCNPNRTYNETLNCTFDTDECGWHPDNNFTSTTWSRAKTSIQNYGPKADHTGKGGYFMYIRADTYLKKGDKAHLVSLKQDPTEKRCFNFWYHMYGQDVGTLNIIIRTDTGNSTIWRKSDSQGNAWKSGMRTIRSGNPYSIVIEGVVGSFAKPVIAIDDIEIYEDACPHPVACDFEADFCEWQSENWILQIGENNIPSKDHTTDTKTGMYAALNESTGSLISPDYNHTKNDFCLNFWYFIEGDRYTKLQIMKSQITSNNDVKVVWTDIGEPYVKGQWEHSKASITELKDGDFSIVIFGSKTNESTVVAVDDVAIEDGACPPYGSCNFERDFCTWRNLGYPYSSGLRWIRNSGATTTYGSGPSVDVTTGTAEGWYIYVGGDFGRVGQTAVLESEILHYAPNACFKFWYHMYGLGFSGSLEVVFVNHTDSKIYKVMKISGSQGNNWYQVKRLVKDLPATYKIRFIGSRGWSSDIALDEIFIQPDSCADPVEPTSPPTDFPPSVWDCDFENGDFCSWINGDAWIVQDGRKALISKLGPTLDHTRQDALGRYAYYKPINDSGHDLISSQIDTSNQDYCFRFWYYMHSPSPVTLEMHVLQYDQITGPLLVKKASADTKWKYGTFFMEKSVNMSIVLRPTRSKLDVGDIAVDDIMVNAGRCPILKGHPCDFESADICGFKMESPDGISWKRVQAKGSKVGPKVDKSYGTAEGHYLIVLPSTNARVLGDNKARFIIPNVPSSGLTRSCVRFWYQMTGDNVIALQLYMRTPGGALPQFPLWSHASKHGNDSWRVGQRTIDAPYVHEIVFEAVMERGNDGYIAMDDVVVKEGSCPPPGSCDFETDLCTWQNADSDVDLEWVRNSGSTPTAGTGPDVDHTLGTEFGSYIYLQADNPAKKRNLVGVLNSEFFSLSTERCLSFWAHMKGTEMGSLMVSISYYDDNQVKTKNNTLWRTEGNQGDKWFNRQISINIDGQEILDEYQIHFIGLTKGALSDIALDDIDVTNKKCYDVPDDAFDCKDGTHVNASKVCDFELDCINGEDEANCGDCDFEHGDCGWTDKSSYYYNKWIRTQGVNGTKKIGPGYDHTFNSTTGYFMMVNPQYYSWQTSVLQSSDVQFKKSYVSCLMIFYYINDVNASGSLRIKKRLGTWTLATVWETKYSNNEIWQQGRAYLGTTERPFYVEFQHQSNGRMSYIAIDDITFESCGMPAKREKCAFNEFQCANGRCVSQYYLCDLTDDCGDRSDENVTLCSKYPKPCTFEMFGDCDWKIRGKSKNKWTVQRSSSSRGTSISGPLNDHTKGTDQSGSFLKLMRYYTDNKYPESYYQSPNYQITRGSYCSLRFYYYMHNTPLASLKVYTETEKDGWNWQLRMAGFGSYGQKWNRAIINILYSQPFHFIIEGKLGNSTTSILAIDDISVSSGCQNYTEDLPTPQSTPLPTASVCTVNQYKCRSGAPLCIPLEKRCDFTLDCSDGSDEETCGPCSFEKDFCEWKNESPGKFSWSRKNASNANGYGPSTDHKNSSEGWYAYVQQGFGYYSDPAILQSPSLPPTSSHCVMAFWLYVSSTAGQFYVEHKPPGYYYYTYRKIWTLPKQTETNWQLVEVRIPKAETKGTIVRFHSVPNWYWYTQDKNVAISEVKFMNCNPKELLVDCNFDDDSFHEGLCFWTQNPMATLKWKRGNGSTELNFTGPTSDHTTGHGYYMYIDPRDSYAYQTARLTSPTLPMNIPEGSCFSFWYHMYGQHIGTLGIETSWYWAYQRRWTRTRSQGNKWIYGEVDISSYRDYTINIVAYSSWGKENNIAIDDLKMVDGTCTQTAICDFEKDFCGWNDTFEGSTGWVRSQGSGNWSDEKPRIDHTTNSEFGYFIYLPYKRRGDLARLESPMYKNYGDMCVKFWYNMYGNDIGTLAVYQRTNQETRLENLKSLWKRSGDHAGGWKLGRATMKSLPAFFVAFEAQTGVGPLGYIALDDIHLSHGVCSDPASCTFEIDTCGWSNSDAFADVDWIRRTGGDQNMGLGPSADHSTGTVNGHYMYAYLTGLSAQSQSMLISEDLEIYPNYCFSFWFSMFNAVNSSLLVQQVLVGMGWEGIVEIKSSDVDMNKWIQAETNISAEDAGDFFQLGLTALTAVDQDNITSRGIAIDDVSLRQQKCGQQIITTPTPTTTTTAYPPTKYDCDFETDLCLWENDADSTAKWEIKEGHSDIKLTRPRTDHTTLSTSGHYITLNDASKNYYWSKATLTSKDGFDPDEDGICFKFWYHMYGNQPGTLYLKVQNFHDEDKLETVWTKTKSQGPTWKYEQIHIARDYYFKLVFEGDGTRYGDISLDDFSVNFKSCPPRDFCDVEQDYCGFSHDPEGDFQWRRGNGSRTNGPDIDHTYGTLFGNYFYVDTSVPTSKGKVARLESQLYRPEKKCMQFWYYLYGENVGTLEVLVRNGDNKDSMWKESGDNTEFWHGSEVLLKEELATPYSYILQVTAGSAFRNGTIAIDDIDVRSNCPPLGSCNFEDGMCLWTNDPYADLQWLRGSGELTDSAPANDTTLGTQFGVYLYVHVVNQWKSDPSPARLFSPYFHSESKRCINYWNFRNGTDFNGELTISVYDDDTDEMTIVQHFSQEKLGRWNNEQVQIDRDEDEGKYQIVFEADLTASLNHFIAIDDISVTEGECTPIEDRPPDFTCDEGKTHIPDELRCDFYVDCKDGTDESECGTHCDFEEEGPDPCNWKTTTTRQTSWNQTLANGTAEPDRDHTRNNPGEGHYMKIIYLQRYVYMGQADLISPALTESSPSCRMFFWYYFYALYSTEALNVLYDSGHESTRTRLFRLEGDQERAWKRAEVVLGRIRKRFRVIINGDKRSMTGVIAIDDVDFENCDIPRKLDEPKKCGDDEFQCDNGNCISNNLVCDFVDDCGDYSDENRLKASCDLYPGRCDFDDNNYCSWKRTSETDYTWQISKTNLDSYFYKVFVPRDHTRNSNSGKFLYFTNRYRTKGNVARLSSHVMEVKDNTCKLRFFYTYGTQFNSTKYDQMRDIGSLTVYIKRDEVNVWKTIFVVREPPGQFYEKVILPLGDIKDPFEVVIEGKVGSTSREGGWAIDDVSFTTGCIESEKTLPITLIEPTPTPVDSCPEGQFLCASDKICINIEKVCDFVPDCSDSSDEAKCGTCTFDDDSNPTCGWNDAKGGKWKRTRGARGKNGLISDVSGSGYYMYVTKEKTGAVSSQAVLRSVDFHQASANCEIKFYYFMSGIVNSDASLKLQLQTNKKQDVMLWREISDQGRNWQNATVSIGRREAGWHLDFIATHVLSEGDIALDEIEFLTCAPPEKRKCANKEEFACLSGECINKTLVCDFSLDCPDGSDETNCSDYLERCDFEKGNMCGWTQDEKATQKWILTSGRKLAEGTGPDRDHTIGDETGHFLMASRGTSYYYYYGARITSTAFMADTSGNCRLRFWKHLYKPYTSSITVYLLLADDTRLRYVNKMYGTSGDEWERVEVPLKSKFNFHVVIEGSPSSGLKGEVAIDDISFSLECIPVYTIITTPIPTVQPRGVCKRLGEFTCDDNSCVPFDVVCDFKIDCPHGGDEKSCPAFCDFELGSTCGWTAITRAGDGVEVNVTIAEFAKDISPDAPKVDKTTNSSQGSYLIIHTSLETETGPIDEYKSPSFSSSASTCKLSLWYACKRIFLRPVITLNTANSTMDMASITASNTWKREEIGLGRRTSNFSISIKKKSGMSRWDYLALDDIEFVNCALPKKETNICYGFRCKKTKACVDYSRVCDATDDCGDSTDEEACSDLNYHITDFENGFGIFRQVMNEPYAPLSWTINKGPAPGHVNARVGPPFDHTLSDPEGHYLSMTRGSVGALNEKAWIISDVLQSIAKGECQMRFYYFMFGDKVNQLNVFTITETKGQLYPKWTQTGEVGNFWMRTSVTFDEAVPFQVIFEGKAGVTTNDLIAIDDISFTPGCKHLKGVTFPPVTVTGTGSTTTPIPTGCKPDEFFCVEDKVCIPGVKRCDFREDCQDKSDEAGCVKSYCEFKEDLCGWDVLHKNKNITRAKRQIDEESVFRWIRIQASDDHTKINLNYRPKVDHSTNSTDGWYMLADGAPGRQGDVTSLVTPQISATHSHCAVDFWFFCGAWTCSLNVYAGKVGTKLQPAWRAEIAIYGRGYSKNWMHARVPVNALTDFRVWFDSVRPYTYTSAVCLDDVSFMECAPPPTVDLEKEVCAKEYFSCTNAKCVEENLRCDFSDDCGDFSDEKDFVCQAYPARCNFDGAPCAHWHLEQDGYAAWGIETPKTSLFANSPSTDHTTKSAAGKFLTVASGYVNRGKEPKIRSDTIDGISKGCKVRFWYNTIFANNPLRLYKRLNYNSDGMEFLMEFANDVNDYWHRAEHEIGNLDSQDYQIVIEAVLSGTYGSVSIDDISLTPECHLALDRDIPGKPTIPPPIDDCAPEKFSCKNKKCYTHLQRCNFIDDCGDGTDEEDCGTSCDFENGTCGWFNAFGYKGKWTIRQGKTNFNIKTDHTIGTSEGHYLTPVSFMNEVAQLHSKPYVISGANCKMSFWHYIDGFNPGLLSVMILHNKKNNKNEVLWKKSKPQGKEWKEQTVDIKTQEHFSLVFESTQGSSYYRGLAID</sequence>
<feature type="domain" description="MAM" evidence="4">
    <location>
        <begin position="2573"/>
        <end position="2735"/>
    </location>
</feature>
<feature type="disulfide bond" evidence="2">
    <location>
        <begin position="1429"/>
        <end position="1447"/>
    </location>
</feature>
<evidence type="ECO:0000313" key="5">
    <source>
        <dbReference type="EMBL" id="KFM70445.1"/>
    </source>
</evidence>
<feature type="domain" description="MAM" evidence="4">
    <location>
        <begin position="4175"/>
        <end position="4343"/>
    </location>
</feature>
<feature type="compositionally biased region" description="Low complexity" evidence="3">
    <location>
        <begin position="1691"/>
        <end position="1702"/>
    </location>
</feature>
<feature type="disulfide bond" evidence="2">
    <location>
        <begin position="4826"/>
        <end position="4844"/>
    </location>
</feature>
<feature type="disulfide bond" evidence="2">
    <location>
        <begin position="4154"/>
        <end position="4169"/>
    </location>
</feature>
<feature type="domain" description="MAM" evidence="4">
    <location>
        <begin position="4855"/>
        <end position="5000"/>
    </location>
</feature>
<dbReference type="InterPro" id="IPR036055">
    <property type="entry name" value="LDL_receptor-like_sf"/>
</dbReference>
<feature type="domain" description="MAM" evidence="4">
    <location>
        <begin position="2896"/>
        <end position="3060"/>
    </location>
</feature>
<feature type="disulfide bond" evidence="2">
    <location>
        <begin position="1624"/>
        <end position="1636"/>
    </location>
</feature>
<protein>
    <submittedName>
        <fullName evidence="5">MAM and LDL-receptor class A domain-containing protein</fullName>
    </submittedName>
</protein>
<dbReference type="InterPro" id="IPR023415">
    <property type="entry name" value="LDLR_class-A_CS"/>
</dbReference>
<dbReference type="Gene3D" id="4.10.400.10">
    <property type="entry name" value="Low-density Lipoprotein Receptor"/>
    <property type="match status" value="13"/>
</dbReference>
<dbReference type="PROSITE" id="PS50060">
    <property type="entry name" value="MAM_2"/>
    <property type="match status" value="26"/>
</dbReference>
<dbReference type="PROSITE" id="PS01209">
    <property type="entry name" value="LDLRA_1"/>
    <property type="match status" value="7"/>
</dbReference>
<feature type="domain" description="MAM" evidence="4">
    <location>
        <begin position="4638"/>
        <end position="4800"/>
    </location>
</feature>
<proteinExistence type="predicted"/>
<feature type="disulfide bond" evidence="2">
    <location>
        <begin position="4388"/>
        <end position="4403"/>
    </location>
</feature>
<dbReference type="PRINTS" id="PR00261">
    <property type="entry name" value="LDLRECEPTOR"/>
</dbReference>
<dbReference type="SMART" id="SM00192">
    <property type="entry name" value="LDLa"/>
    <property type="match status" value="14"/>
</dbReference>
<dbReference type="PROSITE" id="PS50068">
    <property type="entry name" value="LDLRA_2"/>
    <property type="match status" value="14"/>
</dbReference>
<feature type="domain" description="MAM" evidence="4">
    <location>
        <begin position="2056"/>
        <end position="2219"/>
    </location>
</feature>
<dbReference type="SUPFAM" id="SSF57424">
    <property type="entry name" value="LDL receptor-like module"/>
    <property type="match status" value="13"/>
</dbReference>
<keyword evidence="1 2" id="KW-1015">Disulfide bond</keyword>
<dbReference type="Proteomes" id="UP000054359">
    <property type="component" value="Unassembled WGS sequence"/>
</dbReference>
<dbReference type="SUPFAM" id="SSF49899">
    <property type="entry name" value="Concanavalin A-like lectins/glucanases"/>
    <property type="match status" value="26"/>
</dbReference>
<feature type="disulfide bond" evidence="2">
    <location>
        <begin position="3938"/>
        <end position="3956"/>
    </location>
</feature>
<feature type="disulfide bond" evidence="2">
    <location>
        <begin position="1441"/>
        <end position="1456"/>
    </location>
</feature>
<gene>
    <name evidence="5" type="ORF">X975_08288</name>
</gene>
<feature type="domain" description="MAM" evidence="4">
    <location>
        <begin position="3546"/>
        <end position="3703"/>
    </location>
</feature>
<dbReference type="PANTHER" id="PTHR23282:SF101">
    <property type="entry name" value="MAM DOMAIN-CONTAINING PROTEIN"/>
    <property type="match status" value="1"/>
</dbReference>
<feature type="disulfide bond" evidence="2">
    <location>
        <begin position="3083"/>
        <end position="3098"/>
    </location>
</feature>
<dbReference type="InterPro" id="IPR051560">
    <property type="entry name" value="MAM_domain-containing"/>
</dbReference>
<feature type="disulfide bond" evidence="2">
    <location>
        <begin position="1872"/>
        <end position="1887"/>
    </location>
</feature>
<feature type="domain" description="MAM" evidence="4">
    <location>
        <begin position="4406"/>
        <end position="4586"/>
    </location>
</feature>
<keyword evidence="6" id="KW-1185">Reference proteome</keyword>
<dbReference type="Gene3D" id="2.60.120.200">
    <property type="match status" value="26"/>
</dbReference>
<feature type="domain" description="MAM" evidence="4">
    <location>
        <begin position="2737"/>
        <end position="2894"/>
    </location>
</feature>
<organism evidence="5 6">
    <name type="scientific">Stegodyphus mimosarum</name>
    <name type="common">African social velvet spider</name>
    <dbReference type="NCBI Taxonomy" id="407821"/>
    <lineage>
        <taxon>Eukaryota</taxon>
        <taxon>Metazoa</taxon>
        <taxon>Ecdysozoa</taxon>
        <taxon>Arthropoda</taxon>
        <taxon>Chelicerata</taxon>
        <taxon>Arachnida</taxon>
        <taxon>Araneae</taxon>
        <taxon>Araneomorphae</taxon>
        <taxon>Entelegynae</taxon>
        <taxon>Eresoidea</taxon>
        <taxon>Eresidae</taxon>
        <taxon>Stegodyphus</taxon>
    </lineage>
</organism>
<feature type="disulfide bond" evidence="2">
    <location>
        <begin position="2"/>
        <end position="14"/>
    </location>
</feature>
<feature type="domain" description="MAM" evidence="4">
    <location>
        <begin position="43"/>
        <end position="202"/>
    </location>
</feature>
<dbReference type="PANTHER" id="PTHR23282">
    <property type="entry name" value="APICAL ENDOSOMAL GLYCOPROTEIN PRECURSOR"/>
    <property type="match status" value="1"/>
</dbReference>
<feature type="domain" description="MAM" evidence="4">
    <location>
        <begin position="592"/>
        <end position="742"/>
    </location>
</feature>
<feature type="domain" description="MAM" evidence="4">
    <location>
        <begin position="2384"/>
        <end position="2553"/>
    </location>
</feature>
<feature type="disulfide bond" evidence="2">
    <location>
        <begin position="4838"/>
        <end position="4853"/>
    </location>
</feature>
<feature type="region of interest" description="Disordered" evidence="3">
    <location>
        <begin position="1688"/>
        <end position="1713"/>
    </location>
</feature>
<dbReference type="InterPro" id="IPR002172">
    <property type="entry name" value="LDrepeatLR_classA_rpt"/>
</dbReference>
<dbReference type="SMART" id="SM00137">
    <property type="entry name" value="MAM"/>
    <property type="match status" value="25"/>
</dbReference>
<accession>A0A087TZA6</accession>
<feature type="domain" description="MAM" evidence="4">
    <location>
        <begin position="1888"/>
        <end position="2051"/>
    </location>
</feature>
<feature type="domain" description="MAM" evidence="4">
    <location>
        <begin position="744"/>
        <end position="907"/>
    </location>
</feature>
<dbReference type="InterPro" id="IPR013320">
    <property type="entry name" value="ConA-like_dom_sf"/>
</dbReference>
<dbReference type="EMBL" id="KK117425">
    <property type="protein sequence ID" value="KFM70445.1"/>
    <property type="molecule type" value="Genomic_DNA"/>
</dbReference>
<feature type="domain" description="MAM" evidence="4">
    <location>
        <begin position="1250"/>
        <end position="1421"/>
    </location>
</feature>
<dbReference type="Pfam" id="PF00629">
    <property type="entry name" value="MAM"/>
    <property type="match status" value="26"/>
</dbReference>
<feature type="domain" description="MAM" evidence="4">
    <location>
        <begin position="3967"/>
        <end position="4128"/>
    </location>
</feature>
<feature type="domain" description="MAM" evidence="4">
    <location>
        <begin position="1665"/>
        <end position="1832"/>
    </location>
</feature>
<feature type="domain" description="MAM" evidence="4">
    <location>
        <begin position="434"/>
        <end position="590"/>
    </location>
</feature>
<feature type="disulfide bond" evidence="2">
    <location>
        <begin position="3950"/>
        <end position="3965"/>
    </location>
</feature>
<feature type="domain" description="MAM" evidence="4">
    <location>
        <begin position="3315"/>
        <end position="3490"/>
    </location>
</feature>
<feature type="disulfide bond" evidence="2">
    <location>
        <begin position="4597"/>
        <end position="4609"/>
    </location>
</feature>
<feature type="disulfide bond" evidence="2">
    <location>
        <begin position="1631"/>
        <end position="1649"/>
    </location>
</feature>
<feature type="disulfide bond" evidence="2">
    <location>
        <begin position="3272"/>
        <end position="3284"/>
    </location>
</feature>
<feature type="domain" description="MAM" evidence="4">
    <location>
        <begin position="259"/>
        <end position="426"/>
    </location>
</feature>
<dbReference type="CDD" id="cd06263">
    <property type="entry name" value="MAM"/>
    <property type="match status" value="22"/>
</dbReference>
<feature type="disulfide bond" evidence="2">
    <location>
        <begin position="4819"/>
        <end position="4831"/>
    </location>
</feature>
<evidence type="ECO:0000256" key="3">
    <source>
        <dbReference type="SAM" id="MobiDB-lite"/>
    </source>
</evidence>
<dbReference type="STRING" id="407821.A0A087TZA6"/>
<feature type="disulfide bond" evidence="2">
    <location>
        <begin position="243"/>
        <end position="258"/>
    </location>
</feature>
<comment type="caution">
    <text evidence="2">Lacks conserved residue(s) required for the propagation of feature annotation.</text>
</comment>
<keyword evidence="5" id="KW-0675">Receptor</keyword>
<evidence type="ECO:0000313" key="6">
    <source>
        <dbReference type="Proteomes" id="UP000054359"/>
    </source>
</evidence>
<feature type="domain" description="MAM" evidence="4">
    <location>
        <begin position="1457"/>
        <end position="1617"/>
    </location>
</feature>
<dbReference type="GO" id="GO:0016020">
    <property type="term" value="C:membrane"/>
    <property type="evidence" value="ECO:0007669"/>
    <property type="project" value="InterPro"/>
</dbReference>
<feature type="disulfide bond" evidence="2">
    <location>
        <begin position="3717"/>
        <end position="3735"/>
    </location>
</feature>
<feature type="domain" description="MAM" evidence="4">
    <location>
        <begin position="3100"/>
        <end position="3262"/>
    </location>
</feature>
<dbReference type="CDD" id="cd00112">
    <property type="entry name" value="LDLa"/>
    <property type="match status" value="14"/>
</dbReference>
<feature type="disulfide bond" evidence="2">
    <location>
        <begin position="4604"/>
        <end position="4622"/>
    </location>
</feature>
<evidence type="ECO:0000259" key="4">
    <source>
        <dbReference type="PROSITE" id="PS50060"/>
    </source>
</evidence>
<evidence type="ECO:0000256" key="1">
    <source>
        <dbReference type="ARBA" id="ARBA00023157"/>
    </source>
</evidence>
<dbReference type="InterPro" id="IPR000998">
    <property type="entry name" value="MAM_dom"/>
</dbReference>
<feature type="disulfide bond" evidence="2">
    <location>
        <begin position="3530"/>
        <end position="3545"/>
    </location>
</feature>
<feature type="domain" description="MAM" evidence="4">
    <location>
        <begin position="923"/>
        <end position="1078"/>
    </location>
</feature>
<feature type="domain" description="MAM" evidence="4">
    <location>
        <begin position="3749"/>
        <end position="3912"/>
    </location>
</feature>
<feature type="domain" description="MAM" evidence="4">
    <location>
        <begin position="2221"/>
        <end position="2382"/>
    </location>
</feature>
<feature type="domain" description="MAM" evidence="4">
    <location>
        <begin position="1082"/>
        <end position="1248"/>
    </location>
</feature>
<feature type="disulfide bond" evidence="2">
    <location>
        <begin position="9"/>
        <end position="27"/>
    </location>
</feature>
<dbReference type="OMA" id="WYCLADK"/>
<name>A0A087TZA6_STEMI</name>
<dbReference type="OrthoDB" id="6413415at2759"/>
<dbReference type="Pfam" id="PF00057">
    <property type="entry name" value="Ldl_recept_a"/>
    <property type="match status" value="8"/>
</dbReference>